<accession>A0A2P2P3M7</accession>
<name>A0A2P2P3M7_RHIMU</name>
<dbReference type="AlphaFoldDB" id="A0A2P2P3M7"/>
<evidence type="ECO:0000313" key="1">
    <source>
        <dbReference type="EMBL" id="MBX49253.1"/>
    </source>
</evidence>
<organism evidence="1">
    <name type="scientific">Rhizophora mucronata</name>
    <name type="common">Asiatic mangrove</name>
    <dbReference type="NCBI Taxonomy" id="61149"/>
    <lineage>
        <taxon>Eukaryota</taxon>
        <taxon>Viridiplantae</taxon>
        <taxon>Streptophyta</taxon>
        <taxon>Embryophyta</taxon>
        <taxon>Tracheophyta</taxon>
        <taxon>Spermatophyta</taxon>
        <taxon>Magnoliopsida</taxon>
        <taxon>eudicotyledons</taxon>
        <taxon>Gunneridae</taxon>
        <taxon>Pentapetalae</taxon>
        <taxon>rosids</taxon>
        <taxon>fabids</taxon>
        <taxon>Malpighiales</taxon>
        <taxon>Rhizophoraceae</taxon>
        <taxon>Rhizophora</taxon>
    </lineage>
</organism>
<proteinExistence type="predicted"/>
<reference evidence="1" key="1">
    <citation type="submission" date="2018-02" db="EMBL/GenBank/DDBJ databases">
        <title>Rhizophora mucronata_Transcriptome.</title>
        <authorList>
            <person name="Meera S.P."/>
            <person name="Sreeshan A."/>
            <person name="Augustine A."/>
        </authorList>
    </citation>
    <scope>NUCLEOTIDE SEQUENCE</scope>
    <source>
        <tissue evidence="1">Leaf</tissue>
    </source>
</reference>
<protein>
    <submittedName>
        <fullName evidence="1">Uncharacterized protein</fullName>
    </submittedName>
</protein>
<sequence>MIVQCHPPEKEKSQVETNTLSAGQYYVKAASMQITVTAQRNGMKQRSNSCILIPFRAETTQPRFYKLLKINYSGDCIYGS</sequence>
<dbReference type="EMBL" id="GGEC01068769">
    <property type="protein sequence ID" value="MBX49253.1"/>
    <property type="molecule type" value="Transcribed_RNA"/>
</dbReference>